<dbReference type="InterPro" id="IPR017117">
    <property type="entry name" value="Nob1_euk"/>
</dbReference>
<feature type="binding site" evidence="8">
    <location>
        <position position="425"/>
    </location>
    <ligand>
        <name>Zn(2+)</name>
        <dbReference type="ChEBI" id="CHEBI:29105"/>
    </ligand>
</feature>
<evidence type="ECO:0000256" key="8">
    <source>
        <dbReference type="PIRSR" id="PIRSR037125-1"/>
    </source>
</evidence>
<feature type="region of interest" description="Disordered" evidence="9">
    <location>
        <begin position="108"/>
        <end position="134"/>
    </location>
</feature>
<dbReference type="InterPro" id="IPR036283">
    <property type="entry name" value="NOB1_Zf-like_sf"/>
</dbReference>
<comment type="caution">
    <text evidence="12">The sequence shown here is derived from an EMBL/GenBank/DDBJ whole genome shotgun (WGS) entry which is preliminary data.</text>
</comment>
<dbReference type="OrthoDB" id="446759at2759"/>
<feature type="domain" description="Nin one binding (NOB1) Zn-ribbon-like" evidence="10">
    <location>
        <begin position="400"/>
        <end position="471"/>
    </location>
</feature>
<dbReference type="EMBL" id="NAJO01000002">
    <property type="protein sequence ID" value="OQO14101.1"/>
    <property type="molecule type" value="Genomic_DNA"/>
</dbReference>
<dbReference type="Gene3D" id="3.40.50.1010">
    <property type="entry name" value="5'-nuclease"/>
    <property type="match status" value="1"/>
</dbReference>
<dbReference type="Proteomes" id="UP000192596">
    <property type="component" value="Unassembled WGS sequence"/>
</dbReference>
<protein>
    <recommendedName>
        <fullName evidence="7">20S-pre-rRNA D-site endonuclease NOB1</fullName>
    </recommendedName>
</protein>
<proteinExistence type="inferred from homology"/>
<dbReference type="InterPro" id="IPR033411">
    <property type="entry name" value="Ribonuclease_PIN"/>
</dbReference>
<dbReference type="Pfam" id="PF08772">
    <property type="entry name" value="Zn_ribbon_NOB1"/>
    <property type="match status" value="1"/>
</dbReference>
<dbReference type="CDD" id="cd09876">
    <property type="entry name" value="PIN_Nob1-like"/>
    <property type="match status" value="1"/>
</dbReference>
<reference evidence="13" key="1">
    <citation type="submission" date="2017-03" db="EMBL/GenBank/DDBJ databases">
        <title>Genomes of endolithic fungi from Antarctica.</title>
        <authorList>
            <person name="Coleine C."/>
            <person name="Masonjones S."/>
            <person name="Stajich J.E."/>
        </authorList>
    </citation>
    <scope>NUCLEOTIDE SEQUENCE [LARGE SCALE GENOMIC DNA]</scope>
    <source>
        <strain evidence="13">CCFEE 5527</strain>
    </source>
</reference>
<dbReference type="GO" id="GO:0004521">
    <property type="term" value="F:RNA endonuclease activity"/>
    <property type="evidence" value="ECO:0007669"/>
    <property type="project" value="UniProtKB-UniRule"/>
</dbReference>
<keyword evidence="4" id="KW-0378">Hydrolase</keyword>
<feature type="region of interest" description="Disordered" evidence="9">
    <location>
        <begin position="172"/>
        <end position="369"/>
    </location>
</feature>
<keyword evidence="13" id="KW-1185">Reference proteome</keyword>
<evidence type="ECO:0000313" key="12">
    <source>
        <dbReference type="EMBL" id="OQO14101.1"/>
    </source>
</evidence>
<dbReference type="GO" id="GO:0005737">
    <property type="term" value="C:cytoplasm"/>
    <property type="evidence" value="ECO:0007669"/>
    <property type="project" value="UniProtKB-ARBA"/>
</dbReference>
<evidence type="ECO:0000256" key="4">
    <source>
        <dbReference type="ARBA" id="ARBA00022801"/>
    </source>
</evidence>
<evidence type="ECO:0000256" key="9">
    <source>
        <dbReference type="SAM" id="MobiDB-lite"/>
    </source>
</evidence>
<evidence type="ECO:0000256" key="2">
    <source>
        <dbReference type="ARBA" id="ARBA00022722"/>
    </source>
</evidence>
<gene>
    <name evidence="12" type="ORF">B0A48_00977</name>
</gene>
<feature type="domain" description="Ribonuclease PIN" evidence="11">
    <location>
        <begin position="10"/>
        <end position="101"/>
    </location>
</feature>
<accession>A0A1V8TS18</accession>
<keyword evidence="5 7" id="KW-0862">Zinc</keyword>
<name>A0A1V8TS18_9PEZI</name>
<dbReference type="GO" id="GO:0030490">
    <property type="term" value="P:maturation of SSU-rRNA"/>
    <property type="evidence" value="ECO:0007669"/>
    <property type="project" value="TreeGrafter"/>
</dbReference>
<feature type="binding site" evidence="8">
    <location>
        <position position="413"/>
    </location>
    <ligand>
        <name>Zn(2+)</name>
        <dbReference type="ChEBI" id="CHEBI:29105"/>
    </ligand>
</feature>
<keyword evidence="2" id="KW-0540">Nuclease</keyword>
<evidence type="ECO:0000259" key="11">
    <source>
        <dbReference type="Pfam" id="PF17146"/>
    </source>
</evidence>
<dbReference type="FunCoup" id="A0A1V8TS18">
    <property type="interactions" value="1869"/>
</dbReference>
<dbReference type="AlphaFoldDB" id="A0A1V8TS18"/>
<sequence length="548" mass="59803">MADSKRVHALVVDSGPIIRNEPSSSSILAQAESLFTIPAVVSEIRDESTRTRFETLLKPFVTLRQPSPSSVKFVTDFARRTGDLDVLSKPDILIIALTYELECERNGGDWRLRRSPGQKELNGPSSRSTDAADQVATLESAALSTQSTIAETGSTVSGQYTTHIQSEDATFATAPQADDGKAVPKEDSLPETDPRPAETHVAQKSRSSRPRRRRPGRSQDTQPAAQQAVDADPEWTTIPTRKPVRSRHAIAPKSIPAKPEGEEPVSTSSNLNDATKPAADRASSPSKQPSPAPVDTEASAEAQGHTNDIATPNEDHSSPPPKVDSARESEPDEDESDSDPDSWITPDNLDSKQAKDAGGAVQEDHTEQQTEVAVITTDFAMQNVILQMNLNLLSTSLQRVRYVRSTAMRCQACFLVSKQMDKQFCTRCGKPTLTRVSCSTTANGEFKIHLKKNFQYNSRGDRYSIPKPVHGSANGRIKGAGKGGWGNELILAEDQKEYERHSQVEKRAKERNLMDEDYLPSILTGDRSKAGGRLKVGAGRNVNAKKRS</sequence>
<evidence type="ECO:0000256" key="7">
    <source>
        <dbReference type="PIRNR" id="PIRNR037125"/>
    </source>
</evidence>
<dbReference type="GO" id="GO:0030688">
    <property type="term" value="C:preribosome, small subunit precursor"/>
    <property type="evidence" value="ECO:0007669"/>
    <property type="project" value="TreeGrafter"/>
</dbReference>
<evidence type="ECO:0000313" key="13">
    <source>
        <dbReference type="Proteomes" id="UP000192596"/>
    </source>
</evidence>
<dbReference type="SUPFAM" id="SSF144206">
    <property type="entry name" value="NOB1 zinc finger-like"/>
    <property type="match status" value="1"/>
</dbReference>
<dbReference type="InterPro" id="IPR039907">
    <property type="entry name" value="NOB1"/>
</dbReference>
<dbReference type="PIRSF" id="PIRSF037125">
    <property type="entry name" value="D-site_20S_pre-rRNA_nuclease"/>
    <property type="match status" value="1"/>
</dbReference>
<feature type="binding site" evidence="8">
    <location>
        <position position="410"/>
    </location>
    <ligand>
        <name>Zn(2+)</name>
        <dbReference type="ChEBI" id="CHEBI:29105"/>
    </ligand>
</feature>
<evidence type="ECO:0000256" key="3">
    <source>
        <dbReference type="ARBA" id="ARBA00022723"/>
    </source>
</evidence>
<dbReference type="GO" id="GO:0005730">
    <property type="term" value="C:nucleolus"/>
    <property type="evidence" value="ECO:0007669"/>
    <property type="project" value="UniProtKB-SubCell"/>
</dbReference>
<feature type="compositionally biased region" description="Low complexity" evidence="9">
    <location>
        <begin position="218"/>
        <end position="230"/>
    </location>
</feature>
<organism evidence="12 13">
    <name type="scientific">Cryoendolithus antarcticus</name>
    <dbReference type="NCBI Taxonomy" id="1507870"/>
    <lineage>
        <taxon>Eukaryota</taxon>
        <taxon>Fungi</taxon>
        <taxon>Dikarya</taxon>
        <taxon>Ascomycota</taxon>
        <taxon>Pezizomycotina</taxon>
        <taxon>Dothideomycetes</taxon>
        <taxon>Dothideomycetidae</taxon>
        <taxon>Cladosporiales</taxon>
        <taxon>Cladosporiaceae</taxon>
        <taxon>Cryoendolithus</taxon>
    </lineage>
</organism>
<dbReference type="GO" id="GO:0016787">
    <property type="term" value="F:hydrolase activity"/>
    <property type="evidence" value="ECO:0007669"/>
    <property type="project" value="UniProtKB-KW"/>
</dbReference>
<evidence type="ECO:0000256" key="6">
    <source>
        <dbReference type="ARBA" id="ARBA00023242"/>
    </source>
</evidence>
<dbReference type="Gene3D" id="6.20.210.10">
    <property type="entry name" value="Nin one binding (NOB1), Zn-ribbon-like"/>
    <property type="match status" value="1"/>
</dbReference>
<comment type="function">
    <text evidence="7">Required for the synthesis of 40S ribosome subunits. Has a role in processing 20S pre-rRNA into the mature 18S rRNA, where it is required for cleavage at the 3' end of the mature 18S rRNA (D-site). Accompanies the 20S pre-rRNA from the nucleus to the cytoplasm.</text>
</comment>
<evidence type="ECO:0000259" key="10">
    <source>
        <dbReference type="Pfam" id="PF08772"/>
    </source>
</evidence>
<feature type="compositionally biased region" description="Basic residues" evidence="9">
    <location>
        <begin position="206"/>
        <end position="216"/>
    </location>
</feature>
<comment type="subcellular location">
    <subcellularLocation>
        <location evidence="7">Nucleus</location>
        <location evidence="7">Nucleolus</location>
    </subcellularLocation>
</comment>
<dbReference type="STRING" id="1507870.A0A1V8TS18"/>
<dbReference type="FunFam" id="3.40.50.1010:FF:000020">
    <property type="entry name" value="20S-pre-rRNA D-site endonuclease NOB1"/>
    <property type="match status" value="1"/>
</dbReference>
<comment type="similarity">
    <text evidence="1 7">Belongs to the NOB1 family.</text>
</comment>
<dbReference type="PANTHER" id="PTHR12814">
    <property type="entry name" value="RNA-BINDING PROTEIN NOB1"/>
    <property type="match status" value="1"/>
</dbReference>
<dbReference type="GO" id="GO:0046872">
    <property type="term" value="F:metal ion binding"/>
    <property type="evidence" value="ECO:0007669"/>
    <property type="project" value="UniProtKB-UniRule"/>
</dbReference>
<dbReference type="Pfam" id="PF17146">
    <property type="entry name" value="PIN_6"/>
    <property type="match status" value="1"/>
</dbReference>
<feature type="region of interest" description="Disordered" evidence="9">
    <location>
        <begin position="524"/>
        <end position="548"/>
    </location>
</feature>
<keyword evidence="3 7" id="KW-0479">Metal-binding</keyword>
<keyword evidence="6 7" id="KW-0539">Nucleus</keyword>
<evidence type="ECO:0000256" key="5">
    <source>
        <dbReference type="ARBA" id="ARBA00022833"/>
    </source>
</evidence>
<dbReference type="InterPro" id="IPR014881">
    <property type="entry name" value="NOB1_Zn-bd"/>
</dbReference>
<dbReference type="InParanoid" id="A0A1V8TS18"/>
<feature type="compositionally biased region" description="Basic and acidic residues" evidence="9">
    <location>
        <begin position="178"/>
        <end position="198"/>
    </location>
</feature>
<dbReference type="PANTHER" id="PTHR12814:SF2">
    <property type="entry name" value="RNA-BINDING PROTEIN NOB1"/>
    <property type="match status" value="1"/>
</dbReference>
<feature type="binding site" evidence="8">
    <location>
        <position position="428"/>
    </location>
    <ligand>
        <name>Zn(2+)</name>
        <dbReference type="ChEBI" id="CHEBI:29105"/>
    </ligand>
</feature>
<feature type="compositionally biased region" description="Acidic residues" evidence="9">
    <location>
        <begin position="330"/>
        <end position="340"/>
    </location>
</feature>
<evidence type="ECO:0000256" key="1">
    <source>
        <dbReference type="ARBA" id="ARBA00005858"/>
    </source>
</evidence>